<dbReference type="EMBL" id="CP003539">
    <property type="protein sequence ID" value="AFX99268.1"/>
    <property type="molecule type" value="Genomic_DNA"/>
</dbReference>
<gene>
    <name evidence="1" type="ORF">A1OE_1090</name>
</gene>
<dbReference type="HOGENOM" id="CLU_3181448_0_0_5"/>
<evidence type="ECO:0000313" key="2">
    <source>
        <dbReference type="Proteomes" id="UP000010077"/>
    </source>
</evidence>
<accession>K7Z5E1</accession>
<dbReference type="KEGG" id="thal:A1OE_1090"/>
<protein>
    <submittedName>
        <fullName evidence="1">Uncharacterized protein</fullName>
    </submittedName>
</protein>
<organism evidence="1 2">
    <name type="scientific">Candidatus Endolissoclinum faulkneri L2</name>
    <dbReference type="NCBI Taxonomy" id="1193729"/>
    <lineage>
        <taxon>Bacteria</taxon>
        <taxon>Pseudomonadati</taxon>
        <taxon>Pseudomonadota</taxon>
        <taxon>Alphaproteobacteria</taxon>
        <taxon>Rhodospirillales</taxon>
        <taxon>Rhodospirillaceae</taxon>
        <taxon>Candidatus Endolissoclinum</taxon>
    </lineage>
</organism>
<name>K7Z5E1_9PROT</name>
<reference evidence="1 2" key="1">
    <citation type="journal article" date="2012" name="Proc. Natl. Acad. Sci. U.S.A.">
        <title>Genome streamlining and chemical defense in a coral reef symbiosis.</title>
        <authorList>
            <person name="Kwan J.C."/>
            <person name="Donia M.S."/>
            <person name="Han A.W."/>
            <person name="Hirose E."/>
            <person name="Haygood M.G."/>
            <person name="Schmidt E.W."/>
        </authorList>
    </citation>
    <scope>NUCLEOTIDE SEQUENCE [LARGE SCALE GENOMIC DNA]</scope>
    <source>
        <strain evidence="1 2">L2</strain>
    </source>
</reference>
<dbReference type="Proteomes" id="UP000010077">
    <property type="component" value="Chromosome"/>
</dbReference>
<keyword evidence="2" id="KW-1185">Reference proteome</keyword>
<sequence length="46" mass="5207">MKLYACKSISYKSSVKNYISIAVISSKHSYLLAKLTRMQKVGKIIL</sequence>
<evidence type="ECO:0000313" key="1">
    <source>
        <dbReference type="EMBL" id="AFX99268.1"/>
    </source>
</evidence>
<proteinExistence type="predicted"/>
<dbReference type="AlphaFoldDB" id="K7Z5E1"/>